<dbReference type="PANTHER" id="PTHR33143:SF64">
    <property type="entry name" value="VQ MOTIF PROTEIN"/>
    <property type="match status" value="1"/>
</dbReference>
<dbReference type="AlphaFoldDB" id="A0AAV1WWY4"/>
<dbReference type="InterPro" id="IPR039607">
    <property type="entry name" value="VQ_8/17/18/20/21/25"/>
</dbReference>
<accession>A0AAV1WWY4</accession>
<dbReference type="InterPro" id="IPR008889">
    <property type="entry name" value="VQ"/>
</dbReference>
<protein>
    <recommendedName>
        <fullName evidence="2">VQ domain-containing protein</fullName>
    </recommendedName>
</protein>
<dbReference type="PANTHER" id="PTHR33143">
    <property type="entry name" value="F16F4.1 PROTEIN-RELATED"/>
    <property type="match status" value="1"/>
</dbReference>
<feature type="region of interest" description="Disordered" evidence="1">
    <location>
        <begin position="80"/>
        <end position="102"/>
    </location>
</feature>
<evidence type="ECO:0000259" key="2">
    <source>
        <dbReference type="Pfam" id="PF05678"/>
    </source>
</evidence>
<dbReference type="GO" id="GO:0005634">
    <property type="term" value="C:nucleus"/>
    <property type="evidence" value="ECO:0007669"/>
    <property type="project" value="TreeGrafter"/>
</dbReference>
<feature type="domain" description="VQ" evidence="2">
    <location>
        <begin position="55"/>
        <end position="80"/>
    </location>
</feature>
<keyword evidence="4" id="KW-1185">Reference proteome</keyword>
<evidence type="ECO:0000313" key="3">
    <source>
        <dbReference type="EMBL" id="CAL0313843.1"/>
    </source>
</evidence>
<comment type="caution">
    <text evidence="3">The sequence shown here is derived from an EMBL/GenBank/DDBJ whole genome shotgun (WGS) entry which is preliminary data.</text>
</comment>
<gene>
    <name evidence="3" type="ORF">LLUT_LOCUS14903</name>
</gene>
<reference evidence="3 4" key="1">
    <citation type="submission" date="2024-03" db="EMBL/GenBank/DDBJ databases">
        <authorList>
            <person name="Martinez-Hernandez J."/>
        </authorList>
    </citation>
    <scope>NUCLEOTIDE SEQUENCE [LARGE SCALE GENOMIC DNA]</scope>
</reference>
<evidence type="ECO:0000313" key="4">
    <source>
        <dbReference type="Proteomes" id="UP001497480"/>
    </source>
</evidence>
<proteinExistence type="predicted"/>
<dbReference type="EMBL" id="CAXHTB010000010">
    <property type="protein sequence ID" value="CAL0313843.1"/>
    <property type="molecule type" value="Genomic_DNA"/>
</dbReference>
<organism evidence="3 4">
    <name type="scientific">Lupinus luteus</name>
    <name type="common">European yellow lupine</name>
    <dbReference type="NCBI Taxonomy" id="3873"/>
    <lineage>
        <taxon>Eukaryota</taxon>
        <taxon>Viridiplantae</taxon>
        <taxon>Streptophyta</taxon>
        <taxon>Embryophyta</taxon>
        <taxon>Tracheophyta</taxon>
        <taxon>Spermatophyta</taxon>
        <taxon>Magnoliopsida</taxon>
        <taxon>eudicotyledons</taxon>
        <taxon>Gunneridae</taxon>
        <taxon>Pentapetalae</taxon>
        <taxon>rosids</taxon>
        <taxon>fabids</taxon>
        <taxon>Fabales</taxon>
        <taxon>Fabaceae</taxon>
        <taxon>Papilionoideae</taxon>
        <taxon>50 kb inversion clade</taxon>
        <taxon>genistoids sensu lato</taxon>
        <taxon>core genistoids</taxon>
        <taxon>Genisteae</taxon>
        <taxon>Lupinus</taxon>
    </lineage>
</organism>
<dbReference type="Pfam" id="PF05678">
    <property type="entry name" value="VQ"/>
    <property type="match status" value="1"/>
</dbReference>
<dbReference type="Proteomes" id="UP001497480">
    <property type="component" value="Unassembled WGS sequence"/>
</dbReference>
<evidence type="ECO:0000256" key="1">
    <source>
        <dbReference type="SAM" id="MobiDB-lite"/>
    </source>
</evidence>
<sequence length="192" mass="21833">MSPSPIQPKIEVTNNLNKDLKTNRVSHSIKKASCSSMLVPSNKPQQQRQPVIIYTHSPKIIETHPKDFKALVQKLTGLSQDHSGEKDEETNPISNCIPPPQLPRPEVAVEEAIMEVKYPKKENETSSVITEENNCGYSCMGEVKSCFMDVPSMMMEPPMMPYMRNLPAYEPNSMEFMNPNMSFLNYPESFFF</sequence>
<name>A0AAV1WWY4_LUPLU</name>